<dbReference type="PANTHER" id="PTHR30055">
    <property type="entry name" value="HTH-TYPE TRANSCRIPTIONAL REGULATOR RUTR"/>
    <property type="match status" value="1"/>
</dbReference>
<dbReference type="InterPro" id="IPR036271">
    <property type="entry name" value="Tet_transcr_reg_TetR-rel_C_sf"/>
</dbReference>
<dbReference type="EMBL" id="JACXYU010000004">
    <property type="protein sequence ID" value="MBD3932118.1"/>
    <property type="molecule type" value="Genomic_DNA"/>
</dbReference>
<dbReference type="GO" id="GO:0000976">
    <property type="term" value="F:transcription cis-regulatory region binding"/>
    <property type="evidence" value="ECO:0007669"/>
    <property type="project" value="TreeGrafter"/>
</dbReference>
<keyword evidence="2 4" id="KW-0238">DNA-binding</keyword>
<keyword evidence="3" id="KW-0804">Transcription</keyword>
<dbReference type="Proteomes" id="UP000632289">
    <property type="component" value="Unassembled WGS sequence"/>
</dbReference>
<dbReference type="GO" id="GO:0003700">
    <property type="term" value="F:DNA-binding transcription factor activity"/>
    <property type="evidence" value="ECO:0007669"/>
    <property type="project" value="TreeGrafter"/>
</dbReference>
<evidence type="ECO:0000256" key="3">
    <source>
        <dbReference type="ARBA" id="ARBA00023163"/>
    </source>
</evidence>
<evidence type="ECO:0000256" key="4">
    <source>
        <dbReference type="PROSITE-ProRule" id="PRU00335"/>
    </source>
</evidence>
<protein>
    <submittedName>
        <fullName evidence="6">TetR family transcriptional regulator</fullName>
    </submittedName>
</protein>
<keyword evidence="1" id="KW-0805">Transcription regulation</keyword>
<keyword evidence="7" id="KW-1185">Reference proteome</keyword>
<dbReference type="InterPro" id="IPR009057">
    <property type="entry name" value="Homeodomain-like_sf"/>
</dbReference>
<dbReference type="PROSITE" id="PS50977">
    <property type="entry name" value="HTH_TETR_2"/>
    <property type="match status" value="1"/>
</dbReference>
<sequence>MLTRDALLDAAAREIDAHGHASAAMHHIAKAADVTTGALTFHFPTKGRLFAELTELGLSRIRERADEVAQLPVPPLRKACLLVLALQELLQGDVVTRAAVRLSGELPGAANWSDTWLPLVREMLEGANESGQLRKGVTPDAVTEMTLYLATGTEVRARGNASTAEGTETTRARFTELCDLLLYGASALRPPEPR</sequence>
<dbReference type="InterPro" id="IPR050109">
    <property type="entry name" value="HTH-type_TetR-like_transc_reg"/>
</dbReference>
<accession>A0A927EYM3</accession>
<evidence type="ECO:0000259" key="5">
    <source>
        <dbReference type="PROSITE" id="PS50977"/>
    </source>
</evidence>
<dbReference type="SUPFAM" id="SSF46689">
    <property type="entry name" value="Homeodomain-like"/>
    <property type="match status" value="1"/>
</dbReference>
<dbReference type="RefSeq" id="WP_191209413.1">
    <property type="nucleotide sequence ID" value="NZ_BAABKL010000050.1"/>
</dbReference>
<dbReference type="PANTHER" id="PTHR30055:SF234">
    <property type="entry name" value="HTH-TYPE TRANSCRIPTIONAL REGULATOR BETI"/>
    <property type="match status" value="1"/>
</dbReference>
<dbReference type="Pfam" id="PF00440">
    <property type="entry name" value="TetR_N"/>
    <property type="match status" value="1"/>
</dbReference>
<evidence type="ECO:0000313" key="7">
    <source>
        <dbReference type="Proteomes" id="UP000632289"/>
    </source>
</evidence>
<evidence type="ECO:0000256" key="2">
    <source>
        <dbReference type="ARBA" id="ARBA00023125"/>
    </source>
</evidence>
<gene>
    <name evidence="6" type="ORF">IF129_11210</name>
</gene>
<evidence type="ECO:0000313" key="6">
    <source>
        <dbReference type="EMBL" id="MBD3932118.1"/>
    </source>
</evidence>
<proteinExistence type="predicted"/>
<feature type="DNA-binding region" description="H-T-H motif" evidence="4">
    <location>
        <begin position="24"/>
        <end position="43"/>
    </location>
</feature>
<evidence type="ECO:0000256" key="1">
    <source>
        <dbReference type="ARBA" id="ARBA00023015"/>
    </source>
</evidence>
<comment type="caution">
    <text evidence="6">The sequence shown here is derived from an EMBL/GenBank/DDBJ whole genome shotgun (WGS) entry which is preliminary data.</text>
</comment>
<feature type="domain" description="HTH tetR-type" evidence="5">
    <location>
        <begin position="1"/>
        <end position="61"/>
    </location>
</feature>
<reference evidence="6" key="1">
    <citation type="submission" date="2020-09" db="EMBL/GenBank/DDBJ databases">
        <title>Secondary metabolite and genome analysis of marine Streptomyces chumphonensis KK1-2T.</title>
        <authorList>
            <person name="Phongsopitanun W."/>
            <person name="Kanchanasin P."/>
            <person name="Pittayakhajonwut P."/>
            <person name="Suwanborirux K."/>
            <person name="Tanasupawat S."/>
        </authorList>
    </citation>
    <scope>NUCLEOTIDE SEQUENCE</scope>
    <source>
        <strain evidence="6">KK1-2</strain>
    </source>
</reference>
<dbReference type="Gene3D" id="1.10.357.10">
    <property type="entry name" value="Tetracycline Repressor, domain 2"/>
    <property type="match status" value="1"/>
</dbReference>
<dbReference type="SUPFAM" id="SSF48498">
    <property type="entry name" value="Tetracyclin repressor-like, C-terminal domain"/>
    <property type="match status" value="1"/>
</dbReference>
<name>A0A927EYM3_9ACTN</name>
<dbReference type="InterPro" id="IPR001647">
    <property type="entry name" value="HTH_TetR"/>
</dbReference>
<organism evidence="6 7">
    <name type="scientific">Streptomyces chumphonensis</name>
    <dbReference type="NCBI Taxonomy" id="1214925"/>
    <lineage>
        <taxon>Bacteria</taxon>
        <taxon>Bacillati</taxon>
        <taxon>Actinomycetota</taxon>
        <taxon>Actinomycetes</taxon>
        <taxon>Kitasatosporales</taxon>
        <taxon>Streptomycetaceae</taxon>
        <taxon>Streptomyces</taxon>
    </lineage>
</organism>
<dbReference type="AlphaFoldDB" id="A0A927EYM3"/>